<gene>
    <name evidence="2" type="ORF">DUE52_11945</name>
</gene>
<dbReference type="AlphaFoldDB" id="A0A368JPF8"/>
<comment type="caution">
    <text evidence="2">The sequence shown here is derived from an EMBL/GenBank/DDBJ whole genome shotgun (WGS) entry which is preliminary data.</text>
</comment>
<evidence type="ECO:0008006" key="4">
    <source>
        <dbReference type="Google" id="ProtNLM"/>
    </source>
</evidence>
<dbReference type="Proteomes" id="UP000253383">
    <property type="component" value="Unassembled WGS sequence"/>
</dbReference>
<keyword evidence="1" id="KW-0812">Transmembrane</keyword>
<name>A0A368JPF8_9BACT</name>
<dbReference type="Gene3D" id="1.10.150.20">
    <property type="entry name" value="5' to 3' exonuclease, C-terminal subdomain"/>
    <property type="match status" value="1"/>
</dbReference>
<dbReference type="OrthoDB" id="9807941at2"/>
<organism evidence="2 3">
    <name type="scientific">Larkinella punicea</name>
    <dbReference type="NCBI Taxonomy" id="2315727"/>
    <lineage>
        <taxon>Bacteria</taxon>
        <taxon>Pseudomonadati</taxon>
        <taxon>Bacteroidota</taxon>
        <taxon>Cytophagia</taxon>
        <taxon>Cytophagales</taxon>
        <taxon>Spirosomataceae</taxon>
        <taxon>Larkinella</taxon>
    </lineage>
</organism>
<dbReference type="EMBL" id="QOWE01000008">
    <property type="protein sequence ID" value="RCR69549.1"/>
    <property type="molecule type" value="Genomic_DNA"/>
</dbReference>
<evidence type="ECO:0000313" key="3">
    <source>
        <dbReference type="Proteomes" id="UP000253383"/>
    </source>
</evidence>
<protein>
    <recommendedName>
        <fullName evidence="4">Helix-hairpin-helix domain-containing protein</fullName>
    </recommendedName>
</protein>
<reference evidence="2 3" key="1">
    <citation type="submission" date="2018-07" db="EMBL/GenBank/DDBJ databases">
        <title>Genome analysis of Larkinella rosea.</title>
        <authorList>
            <person name="Zhou Z."/>
            <person name="Wang G."/>
        </authorList>
    </citation>
    <scope>NUCLEOTIDE SEQUENCE [LARGE SCALE GENOMIC DNA]</scope>
    <source>
        <strain evidence="3">zzj9</strain>
    </source>
</reference>
<keyword evidence="3" id="KW-1185">Reference proteome</keyword>
<dbReference type="RefSeq" id="WP_114406237.1">
    <property type="nucleotide sequence ID" value="NZ_QOWE01000008.1"/>
</dbReference>
<proteinExistence type="predicted"/>
<sequence>MFNLDPFSRGVAITEILILLAFAALVGYFLARLITNNRISELRAALADQEAALDDCHRKRKAPQKVVMTPPSAKKTVEYTNVSVVATTTNGSTKTENDEETIFRKIASRASELNFSRIGYATLNDADDLKEIVGVGPFFERKLHTLGIFSFRQLANFTTEDVEKVSDIIEFFPDRIEREDWVGQAKQLYKDKYGREV</sequence>
<evidence type="ECO:0000256" key="1">
    <source>
        <dbReference type="SAM" id="Phobius"/>
    </source>
</evidence>
<evidence type="ECO:0000313" key="2">
    <source>
        <dbReference type="EMBL" id="RCR69549.1"/>
    </source>
</evidence>
<keyword evidence="1" id="KW-1133">Transmembrane helix</keyword>
<accession>A0A368JPF8</accession>
<feature type="transmembrane region" description="Helical" evidence="1">
    <location>
        <begin position="12"/>
        <end position="31"/>
    </location>
</feature>
<keyword evidence="1" id="KW-0472">Membrane</keyword>